<reference evidence="2 3" key="1">
    <citation type="submission" date="2016-02" db="EMBL/GenBank/DDBJ databases">
        <title>Draft genome sequence of Hydrogenophaga sp. LPB0072.</title>
        <authorList>
            <person name="Shin S.-K."/>
            <person name="Yi H."/>
        </authorList>
    </citation>
    <scope>NUCLEOTIDE SEQUENCE [LARGE SCALE GENOMIC DNA]</scope>
    <source>
        <strain evidence="2 3">LPB0072</strain>
    </source>
</reference>
<accession>A0A167IMH2</accession>
<protein>
    <submittedName>
        <fullName evidence="1">Uncharacterized protein</fullName>
    </submittedName>
</protein>
<reference evidence="1 4" key="2">
    <citation type="submission" date="2016-10" db="EMBL/GenBank/DDBJ databases">
        <title>Hydorgenophaga sp. LPB0072 isolated from gastropod.</title>
        <authorList>
            <person name="Kim E."/>
            <person name="Yi H."/>
        </authorList>
    </citation>
    <scope>NUCLEOTIDE SEQUENCE [LARGE SCALE GENOMIC DNA]</scope>
    <source>
        <strain evidence="1 4">LPB0072</strain>
    </source>
</reference>
<evidence type="ECO:0000313" key="1">
    <source>
        <dbReference type="EMBL" id="AOW14711.1"/>
    </source>
</evidence>
<dbReference type="AlphaFoldDB" id="A0A167IMH2"/>
<dbReference type="KEGG" id="hyl:LPB072_19650"/>
<dbReference type="EMBL" id="CP017476">
    <property type="protein sequence ID" value="AOW14711.1"/>
    <property type="molecule type" value="Genomic_DNA"/>
</dbReference>
<dbReference type="Proteomes" id="UP000185657">
    <property type="component" value="Unassembled WGS sequence"/>
</dbReference>
<dbReference type="EMBL" id="LVWD01000004">
    <property type="protein sequence ID" value="OAD43193.1"/>
    <property type="molecule type" value="Genomic_DNA"/>
</dbReference>
<keyword evidence="3" id="KW-1185">Reference proteome</keyword>
<gene>
    <name evidence="1" type="ORF">LPB072_19650</name>
    <name evidence="2" type="ORF">LPB72_04900</name>
</gene>
<evidence type="ECO:0000313" key="2">
    <source>
        <dbReference type="EMBL" id="OAD43193.1"/>
    </source>
</evidence>
<name>A0A167IMH2_9BURK</name>
<evidence type="ECO:0000313" key="3">
    <source>
        <dbReference type="Proteomes" id="UP000185657"/>
    </source>
</evidence>
<organism evidence="1 4">
    <name type="scientific">Hydrogenophaga crassostreae</name>
    <dbReference type="NCBI Taxonomy" id="1763535"/>
    <lineage>
        <taxon>Bacteria</taxon>
        <taxon>Pseudomonadati</taxon>
        <taxon>Pseudomonadota</taxon>
        <taxon>Betaproteobacteria</taxon>
        <taxon>Burkholderiales</taxon>
        <taxon>Comamonadaceae</taxon>
        <taxon>Hydrogenophaga</taxon>
    </lineage>
</organism>
<dbReference type="Proteomes" id="UP000185680">
    <property type="component" value="Chromosome"/>
</dbReference>
<proteinExistence type="predicted"/>
<evidence type="ECO:0000313" key="4">
    <source>
        <dbReference type="Proteomes" id="UP000185680"/>
    </source>
</evidence>
<dbReference type="STRING" id="1763535.LPB072_19650"/>
<sequence length="134" mass="15040">MVKEALVEHAAPAGTFQPVIIEWVISDGAIPRDATRHTEHDRFVCLDVMRCITCDSASQVGPQRSLQWRKSRRLFVCISRGIEGKAVIHRNLSKALQCSHSEIPALRPRKHTLDFQRGFAQAGLDKSAPLVWSQ</sequence>